<dbReference type="Gene3D" id="3.40.640.10">
    <property type="entry name" value="Type I PLP-dependent aspartate aminotransferase-like (Major domain)"/>
    <property type="match status" value="1"/>
</dbReference>
<dbReference type="InterPro" id="IPR010969">
    <property type="entry name" value="Cys_dSase-rel_unknwn_funct"/>
</dbReference>
<evidence type="ECO:0000313" key="7">
    <source>
        <dbReference type="EMBL" id="SFI22124.1"/>
    </source>
</evidence>
<dbReference type="EC" id="2.8.1.7" evidence="3"/>
<dbReference type="EMBL" id="FOQA01000009">
    <property type="protein sequence ID" value="SFI22124.1"/>
    <property type="molecule type" value="Genomic_DNA"/>
</dbReference>
<dbReference type="InterPro" id="IPR000192">
    <property type="entry name" value="Aminotrans_V_dom"/>
</dbReference>
<protein>
    <recommendedName>
        <fullName evidence="3">cysteine desulfurase</fullName>
        <ecNumber evidence="3">2.8.1.7</ecNumber>
    </recommendedName>
</protein>
<dbReference type="NCBIfam" id="TIGR01977">
    <property type="entry name" value="am_tr_V_EF2568"/>
    <property type="match status" value="1"/>
</dbReference>
<keyword evidence="8" id="KW-1185">Reference proteome</keyword>
<comment type="cofactor">
    <cofactor evidence="1">
        <name>pyridoxal 5'-phosphate</name>
        <dbReference type="ChEBI" id="CHEBI:597326"/>
    </cofactor>
</comment>
<dbReference type="PANTHER" id="PTHR43586:SF4">
    <property type="entry name" value="ISOPENICILLIN N EPIMERASE"/>
    <property type="match status" value="1"/>
</dbReference>
<evidence type="ECO:0000256" key="3">
    <source>
        <dbReference type="ARBA" id="ARBA00012239"/>
    </source>
</evidence>
<organism evidence="7 8">
    <name type="scientific">Tindallia magadiensis</name>
    <dbReference type="NCBI Taxonomy" id="69895"/>
    <lineage>
        <taxon>Bacteria</taxon>
        <taxon>Bacillati</taxon>
        <taxon>Bacillota</taxon>
        <taxon>Clostridia</taxon>
        <taxon>Peptostreptococcales</taxon>
        <taxon>Tindalliaceae</taxon>
        <taxon>Tindallia</taxon>
    </lineage>
</organism>
<keyword evidence="4" id="KW-0663">Pyridoxal phosphate</keyword>
<dbReference type="RefSeq" id="WP_093373180.1">
    <property type="nucleotide sequence ID" value="NZ_FOQA01000009.1"/>
</dbReference>
<evidence type="ECO:0000256" key="1">
    <source>
        <dbReference type="ARBA" id="ARBA00001933"/>
    </source>
</evidence>
<dbReference type="STRING" id="69895.SAMN05192551_10921"/>
<evidence type="ECO:0000256" key="2">
    <source>
        <dbReference type="ARBA" id="ARBA00010447"/>
    </source>
</evidence>
<evidence type="ECO:0000256" key="4">
    <source>
        <dbReference type="ARBA" id="ARBA00022898"/>
    </source>
</evidence>
<dbReference type="AlphaFoldDB" id="A0A1I3GFE1"/>
<dbReference type="SUPFAM" id="SSF53383">
    <property type="entry name" value="PLP-dependent transferases"/>
    <property type="match status" value="1"/>
</dbReference>
<evidence type="ECO:0000256" key="5">
    <source>
        <dbReference type="ARBA" id="ARBA00050776"/>
    </source>
</evidence>
<dbReference type="Proteomes" id="UP000199287">
    <property type="component" value="Unassembled WGS sequence"/>
</dbReference>
<comment type="similarity">
    <text evidence="2">Belongs to the class-V pyridoxal-phosphate-dependent aminotransferase family. Csd subfamily.</text>
</comment>
<dbReference type="PIRSF" id="PIRSF005572">
    <property type="entry name" value="NifS"/>
    <property type="match status" value="1"/>
</dbReference>
<dbReference type="OrthoDB" id="9804366at2"/>
<name>A0A1I3GFE1_9FIRM</name>
<reference evidence="8" key="1">
    <citation type="submission" date="2016-10" db="EMBL/GenBank/DDBJ databases">
        <authorList>
            <person name="Varghese N."/>
            <person name="Submissions S."/>
        </authorList>
    </citation>
    <scope>NUCLEOTIDE SEQUENCE [LARGE SCALE GENOMIC DNA]</scope>
    <source>
        <strain evidence="8">Z-7934</strain>
    </source>
</reference>
<sequence>MVYLDNAATSYPKPKTVIEAVLRQMESVGGNPGRSEHQGGLAASRVMYETRHTLATLLGVADPLRIIFTSNATDSLNLAIKGTLKPGDHVITTSMEHNSVLRPLEALKESGVEVKILEADTKGMVQAKDFEEALQPNTKMLIVTHCSNVTGTIQPVEAIIALARRKGILSLVDASQSTGSIDYNIHQMDPDLLAAPGHKGLLGPQGTGFLYLKEGVLLQEMKQGGTGSQSENLHQPITVPDRYESGTQNAHGLAGLQAGVDFLLKETISAVQEKERNHIQRLKEGLSVIKGVKLYGPEDVRQQGAVQLFTLRDLDQTQLNYLLDQLYGISARAGLHCAPLAHKTLGTYPAGAIRFSPGYFTTREEIDQALAAVQQLALDF</sequence>
<proteinExistence type="inferred from homology"/>
<dbReference type="InterPro" id="IPR015424">
    <property type="entry name" value="PyrdxlP-dep_Trfase"/>
</dbReference>
<feature type="domain" description="Aminotransferase class V" evidence="6">
    <location>
        <begin position="2"/>
        <end position="368"/>
    </location>
</feature>
<dbReference type="InterPro" id="IPR015422">
    <property type="entry name" value="PyrdxlP-dep_Trfase_small"/>
</dbReference>
<dbReference type="Pfam" id="PF00266">
    <property type="entry name" value="Aminotran_5"/>
    <property type="match status" value="1"/>
</dbReference>
<evidence type="ECO:0000313" key="8">
    <source>
        <dbReference type="Proteomes" id="UP000199287"/>
    </source>
</evidence>
<gene>
    <name evidence="7" type="ORF">SAMN05192551_10921</name>
</gene>
<dbReference type="PANTHER" id="PTHR43586">
    <property type="entry name" value="CYSTEINE DESULFURASE"/>
    <property type="match status" value="1"/>
</dbReference>
<dbReference type="InterPro" id="IPR016454">
    <property type="entry name" value="Cysteine_dSase"/>
</dbReference>
<evidence type="ECO:0000259" key="6">
    <source>
        <dbReference type="Pfam" id="PF00266"/>
    </source>
</evidence>
<dbReference type="GO" id="GO:0031071">
    <property type="term" value="F:cysteine desulfurase activity"/>
    <property type="evidence" value="ECO:0007669"/>
    <property type="project" value="UniProtKB-EC"/>
</dbReference>
<dbReference type="Gene3D" id="3.90.1150.10">
    <property type="entry name" value="Aspartate Aminotransferase, domain 1"/>
    <property type="match status" value="1"/>
</dbReference>
<dbReference type="InterPro" id="IPR015421">
    <property type="entry name" value="PyrdxlP-dep_Trfase_major"/>
</dbReference>
<accession>A0A1I3GFE1</accession>
<comment type="catalytic activity">
    <reaction evidence="5">
        <text>(sulfur carrier)-H + L-cysteine = (sulfur carrier)-SH + L-alanine</text>
        <dbReference type="Rhea" id="RHEA:43892"/>
        <dbReference type="Rhea" id="RHEA-COMP:14737"/>
        <dbReference type="Rhea" id="RHEA-COMP:14739"/>
        <dbReference type="ChEBI" id="CHEBI:29917"/>
        <dbReference type="ChEBI" id="CHEBI:35235"/>
        <dbReference type="ChEBI" id="CHEBI:57972"/>
        <dbReference type="ChEBI" id="CHEBI:64428"/>
        <dbReference type="EC" id="2.8.1.7"/>
    </reaction>
</comment>